<comment type="caution">
    <text evidence="1">The sequence shown here is derived from an EMBL/GenBank/DDBJ whole genome shotgun (WGS) entry which is preliminary data.</text>
</comment>
<accession>A0A8T0EM69</accession>
<sequence>MEHYFLYICYGSHKLEVILHSDILINFSVSEDAEFASALYRLFRWHGAHTTILQAEESDDSNIKKWCEIMDMEFLEDSTNHTLGPSVWRGDLRFLNPNVAFIVQMGYSIATNKPKPDRSLSTVKWQKMILSGDIKFYLSSEDVRKYFKSSGESKDIAHPVPVSQKLRVAVASALEKNAINLGNALFRPCFKKLFTICQAFVKVIEFEKQK</sequence>
<dbReference type="AlphaFoldDB" id="A0A8T0EM69"/>
<dbReference type="EMBL" id="JABXBU010002072">
    <property type="protein sequence ID" value="KAF8776952.1"/>
    <property type="molecule type" value="Genomic_DNA"/>
</dbReference>
<evidence type="ECO:0000313" key="2">
    <source>
        <dbReference type="Proteomes" id="UP000807504"/>
    </source>
</evidence>
<proteinExistence type="predicted"/>
<reference evidence="1" key="1">
    <citation type="journal article" date="2020" name="bioRxiv">
        <title>Chromosome-level reference genome of the European wasp spider Argiope bruennichi: a resource for studies on range expansion and evolutionary adaptation.</title>
        <authorList>
            <person name="Sheffer M.M."/>
            <person name="Hoppe A."/>
            <person name="Krehenwinkel H."/>
            <person name="Uhl G."/>
            <person name="Kuss A.W."/>
            <person name="Jensen L."/>
            <person name="Jensen C."/>
            <person name="Gillespie R.G."/>
            <person name="Hoff K.J."/>
            <person name="Prost S."/>
        </authorList>
    </citation>
    <scope>NUCLEOTIDE SEQUENCE</scope>
</reference>
<reference evidence="1" key="2">
    <citation type="submission" date="2020-06" db="EMBL/GenBank/DDBJ databases">
        <authorList>
            <person name="Sheffer M."/>
        </authorList>
    </citation>
    <scope>NUCLEOTIDE SEQUENCE</scope>
</reference>
<evidence type="ECO:0000313" key="1">
    <source>
        <dbReference type="EMBL" id="KAF8776952.1"/>
    </source>
</evidence>
<organism evidence="1 2">
    <name type="scientific">Argiope bruennichi</name>
    <name type="common">Wasp spider</name>
    <name type="synonym">Aranea bruennichi</name>
    <dbReference type="NCBI Taxonomy" id="94029"/>
    <lineage>
        <taxon>Eukaryota</taxon>
        <taxon>Metazoa</taxon>
        <taxon>Ecdysozoa</taxon>
        <taxon>Arthropoda</taxon>
        <taxon>Chelicerata</taxon>
        <taxon>Arachnida</taxon>
        <taxon>Araneae</taxon>
        <taxon>Araneomorphae</taxon>
        <taxon>Entelegynae</taxon>
        <taxon>Araneoidea</taxon>
        <taxon>Araneidae</taxon>
        <taxon>Argiope</taxon>
    </lineage>
</organism>
<dbReference type="Proteomes" id="UP000807504">
    <property type="component" value="Unassembled WGS sequence"/>
</dbReference>
<gene>
    <name evidence="1" type="ORF">HNY73_013885</name>
</gene>
<keyword evidence="2" id="KW-1185">Reference proteome</keyword>
<protein>
    <submittedName>
        <fullName evidence="1">Uncharacterized protein</fullName>
    </submittedName>
</protein>
<name>A0A8T0EM69_ARGBR</name>